<sequence>MGADDDAMGEGEPKLFERKQATYQSLDEKYEIHGEKYRGQQYSQIYFIRLHHMRNQLSSLIPRWKSHLPVHPVLGLEAGKECIIVGTIYKHMKLKPSVLDEYSKERSAVPLVRPHNFMHPDDHLTLEDESGRVKLSGDFLSPAAFVTGVVVALHGKATSNGDFLVQDVLEAGLSPQIERPRDLGEDMYVVFISGLNIGSSKFNPLQFQLLVDHITGHLGDENEQNIASQIVRVVIAGNSVEMSQGLFTGQNVAPTDHAKLSEPIKEFDILLTQLAAALPVDIMPGSNDPANFSLPQQPLHRCLFPGASVYNTFFSCTNPHEFELNDIRFLGTSGQNIEDLDKYSDAINKLEFMERTLRWRHLAPTAPNTLGCYPFTGKDPFLIESCPHVYFIGNQDRYETCVLQGPEKQLVRLMSIPRFSETGVAIMLNLRTFECHTLSFSTNFDS</sequence>
<dbReference type="GO" id="GO:0043625">
    <property type="term" value="C:delta DNA polymerase complex"/>
    <property type="evidence" value="ECO:0007669"/>
    <property type="project" value="TreeGrafter"/>
</dbReference>
<dbReference type="GO" id="GO:0003887">
    <property type="term" value="F:DNA-directed DNA polymerase activity"/>
    <property type="evidence" value="ECO:0007669"/>
    <property type="project" value="UniProtKB-KW"/>
</dbReference>
<evidence type="ECO:0000256" key="8">
    <source>
        <dbReference type="ARBA" id="ARBA00054920"/>
    </source>
</evidence>
<protein>
    <recommendedName>
        <fullName evidence="10">DNA polymerase delta small subunit</fullName>
        <ecNumber evidence="3">2.7.7.7</ecNumber>
    </recommendedName>
</protein>
<dbReference type="GO" id="GO:0003677">
    <property type="term" value="F:DNA binding"/>
    <property type="evidence" value="ECO:0007669"/>
    <property type="project" value="InterPro"/>
</dbReference>
<evidence type="ECO:0000256" key="5">
    <source>
        <dbReference type="ARBA" id="ARBA00022932"/>
    </source>
</evidence>
<dbReference type="AlphaFoldDB" id="A0A0A7LU68"/>
<evidence type="ECO:0000256" key="4">
    <source>
        <dbReference type="ARBA" id="ARBA00022705"/>
    </source>
</evidence>
<keyword evidence="5" id="KW-0808">Transferase</keyword>
<keyword evidence="4" id="KW-0235">DNA replication</keyword>
<comment type="subunit">
    <text evidence="9">Heterodimer with subunits of 125 kDa and 50 kDa.</text>
</comment>
<comment type="similarity">
    <text evidence="2">Belongs to the DNA polymerase delta/II small subunit family.</text>
</comment>
<comment type="catalytic activity">
    <reaction evidence="7">
        <text>DNA(n) + a 2'-deoxyribonucleoside 5'-triphosphate = DNA(n+1) + diphosphate</text>
        <dbReference type="Rhea" id="RHEA:22508"/>
        <dbReference type="Rhea" id="RHEA-COMP:17339"/>
        <dbReference type="Rhea" id="RHEA-COMP:17340"/>
        <dbReference type="ChEBI" id="CHEBI:33019"/>
        <dbReference type="ChEBI" id="CHEBI:61560"/>
        <dbReference type="ChEBI" id="CHEBI:173112"/>
        <dbReference type="EC" id="2.7.7.7"/>
    </reaction>
</comment>
<dbReference type="InterPro" id="IPR041863">
    <property type="entry name" value="PolD2_C"/>
</dbReference>
<dbReference type="FunFam" id="3.60.21.50:FF:000002">
    <property type="entry name" value="DNA polymerase delta small subunit"/>
    <property type="match status" value="1"/>
</dbReference>
<dbReference type="Pfam" id="PF18018">
    <property type="entry name" value="DNA_pol_D_N"/>
    <property type="match status" value="1"/>
</dbReference>
<dbReference type="GO" id="GO:1902969">
    <property type="term" value="P:mitotic DNA replication"/>
    <property type="evidence" value="ECO:0007669"/>
    <property type="project" value="UniProtKB-ARBA"/>
</dbReference>
<evidence type="ECO:0000256" key="3">
    <source>
        <dbReference type="ARBA" id="ARBA00012417"/>
    </source>
</evidence>
<dbReference type="PANTHER" id="PTHR10416">
    <property type="entry name" value="DNA POLYMERASE DELTA SUBUNIT 2"/>
    <property type="match status" value="1"/>
</dbReference>
<evidence type="ECO:0000256" key="10">
    <source>
        <dbReference type="ARBA" id="ARBA00070341"/>
    </source>
</evidence>
<evidence type="ECO:0000259" key="12">
    <source>
        <dbReference type="Pfam" id="PF18018"/>
    </source>
</evidence>
<evidence type="ECO:0000259" key="11">
    <source>
        <dbReference type="Pfam" id="PF04042"/>
    </source>
</evidence>
<dbReference type="Gene3D" id="3.60.21.50">
    <property type="match status" value="1"/>
</dbReference>
<evidence type="ECO:0000256" key="9">
    <source>
        <dbReference type="ARBA" id="ARBA00063201"/>
    </source>
</evidence>
<evidence type="ECO:0000313" key="13">
    <source>
        <dbReference type="EMBL" id="AIZ68192.1"/>
    </source>
</evidence>
<reference evidence="13" key="1">
    <citation type="submission" date="2014-09" db="EMBL/GenBank/DDBJ databases">
        <title>Transcriptome-wide evaluation of reference genes for quantitative real-time PCR in Ornithogalum saundersiae tissues during plant development and under stress conditions.</title>
        <authorList>
            <person name="Kong J.-Q."/>
        </authorList>
    </citation>
    <scope>NUCLEOTIDE SEQUENCE</scope>
</reference>
<evidence type="ECO:0000256" key="1">
    <source>
        <dbReference type="ARBA" id="ARBA00004123"/>
    </source>
</evidence>
<dbReference type="FunFam" id="2.40.50.430:FF:000001">
    <property type="entry name" value="DNA polymerase delta subunit 2"/>
    <property type="match status" value="1"/>
</dbReference>
<comment type="subcellular location">
    <subcellularLocation>
        <location evidence="1">Nucleus</location>
    </subcellularLocation>
</comment>
<dbReference type="InterPro" id="IPR024826">
    <property type="entry name" value="DNA_pol_delta/II_ssu"/>
</dbReference>
<dbReference type="InterPro" id="IPR040663">
    <property type="entry name" value="DNA_pol_D_N"/>
</dbReference>
<accession>A0A0A7LU68</accession>
<dbReference type="Gene3D" id="2.40.50.430">
    <property type="match status" value="1"/>
</dbReference>
<organism evidence="13">
    <name type="scientific">Albuca bracteata</name>
    <name type="common">False sea onion</name>
    <name type="synonym">Ornithogalum longebracteatum</name>
    <dbReference type="NCBI Taxonomy" id="82047"/>
    <lineage>
        <taxon>Eukaryota</taxon>
        <taxon>Viridiplantae</taxon>
        <taxon>Streptophyta</taxon>
        <taxon>Embryophyta</taxon>
        <taxon>Tracheophyta</taxon>
        <taxon>Spermatophyta</taxon>
        <taxon>Magnoliopsida</taxon>
        <taxon>Liliopsida</taxon>
        <taxon>Asparagales</taxon>
        <taxon>Hyacinthaceae</taxon>
        <taxon>Ornithogaloideae</taxon>
        <taxon>Albuca</taxon>
    </lineage>
</organism>
<name>A0A0A7LU68_ALBBR</name>
<evidence type="ECO:0000256" key="7">
    <source>
        <dbReference type="ARBA" id="ARBA00049244"/>
    </source>
</evidence>
<feature type="domain" description="DNA polymerase delta subunit OB-fold" evidence="12">
    <location>
        <begin position="41"/>
        <end position="168"/>
    </location>
</feature>
<dbReference type="GO" id="GO:0006271">
    <property type="term" value="P:DNA strand elongation involved in DNA replication"/>
    <property type="evidence" value="ECO:0007669"/>
    <property type="project" value="TreeGrafter"/>
</dbReference>
<dbReference type="PANTHER" id="PTHR10416:SF0">
    <property type="entry name" value="DNA POLYMERASE DELTA SUBUNIT 2"/>
    <property type="match status" value="1"/>
</dbReference>
<dbReference type="InterPro" id="IPR007185">
    <property type="entry name" value="DNA_pol_a/d/e_bsu"/>
</dbReference>
<keyword evidence="5" id="KW-0239">DNA-directed DNA polymerase</keyword>
<proteinExistence type="evidence at transcript level"/>
<keyword evidence="5" id="KW-0548">Nucleotidyltransferase</keyword>
<dbReference type="EC" id="2.7.7.7" evidence="3"/>
<feature type="domain" description="DNA polymerase alpha/delta/epsilon subunit B" evidence="11">
    <location>
        <begin position="189"/>
        <end position="398"/>
    </location>
</feature>
<comment type="function">
    <text evidence="8">The function of the small subunit is not yet clear.</text>
</comment>
<keyword evidence="6" id="KW-0539">Nucleus</keyword>
<evidence type="ECO:0000256" key="6">
    <source>
        <dbReference type="ARBA" id="ARBA00023242"/>
    </source>
</evidence>
<dbReference type="Pfam" id="PF04042">
    <property type="entry name" value="DNA_pol_E_B"/>
    <property type="match status" value="1"/>
</dbReference>
<evidence type="ECO:0000256" key="2">
    <source>
        <dbReference type="ARBA" id="ARBA00006035"/>
    </source>
</evidence>
<dbReference type="EMBL" id="KM978009">
    <property type="protein sequence ID" value="AIZ68192.1"/>
    <property type="molecule type" value="mRNA"/>
</dbReference>
<gene>
    <name evidence="13" type="primary">DNAPase-1</name>
</gene>
<dbReference type="CDD" id="cd07387">
    <property type="entry name" value="MPP_PolD2_C"/>
    <property type="match status" value="1"/>
</dbReference>